<organism evidence="6">
    <name type="scientific">Eucalyptus grandis</name>
    <name type="common">Flooded gum</name>
    <dbReference type="NCBI Taxonomy" id="71139"/>
    <lineage>
        <taxon>Eukaryota</taxon>
        <taxon>Viridiplantae</taxon>
        <taxon>Streptophyta</taxon>
        <taxon>Embryophyta</taxon>
        <taxon>Tracheophyta</taxon>
        <taxon>Spermatophyta</taxon>
        <taxon>Magnoliopsida</taxon>
        <taxon>eudicotyledons</taxon>
        <taxon>Gunneridae</taxon>
        <taxon>Pentapetalae</taxon>
        <taxon>rosids</taxon>
        <taxon>malvids</taxon>
        <taxon>Myrtales</taxon>
        <taxon>Myrtaceae</taxon>
        <taxon>Myrtoideae</taxon>
        <taxon>Eucalypteae</taxon>
        <taxon>Eucalyptus</taxon>
    </lineage>
</organism>
<dbReference type="PROSITE" id="PS51683">
    <property type="entry name" value="SAM_OMT_II"/>
    <property type="match status" value="1"/>
</dbReference>
<reference evidence="6" key="1">
    <citation type="submission" date="2013-07" db="EMBL/GenBank/DDBJ databases">
        <title>The genome of Eucalyptus grandis.</title>
        <authorList>
            <person name="Schmutz J."/>
            <person name="Hayes R."/>
            <person name="Myburg A."/>
            <person name="Tuskan G."/>
            <person name="Grattapaglia D."/>
            <person name="Rokhsar D.S."/>
        </authorList>
    </citation>
    <scope>NUCLEOTIDE SEQUENCE</scope>
    <source>
        <tissue evidence="6">Leaf extractions</tissue>
    </source>
</reference>
<dbReference type="STRING" id="71139.A0A058ZR98"/>
<evidence type="ECO:0000313" key="5">
    <source>
        <dbReference type="EMBL" id="KAK2631935.1"/>
    </source>
</evidence>
<dbReference type="InterPro" id="IPR029063">
    <property type="entry name" value="SAM-dependent_MTases_sf"/>
</dbReference>
<name>A0A058ZR98_EUCGR</name>
<dbReference type="InterPro" id="IPR001077">
    <property type="entry name" value="COMT_C"/>
</dbReference>
<dbReference type="Proteomes" id="UP000030711">
    <property type="component" value="Unassembled WGS sequence"/>
</dbReference>
<dbReference type="InterPro" id="IPR016461">
    <property type="entry name" value="COMT-like"/>
</dbReference>
<keyword evidence="2" id="KW-0808">Transferase</keyword>
<dbReference type="Gene3D" id="3.40.50.150">
    <property type="entry name" value="Vaccinia Virus protein VP39"/>
    <property type="match status" value="1"/>
</dbReference>
<gene>
    <name evidence="6" type="ORF">EUGRSUZ_L02242</name>
</gene>
<proteinExistence type="predicted"/>
<dbReference type="PANTHER" id="PTHR11746">
    <property type="entry name" value="O-METHYLTRANSFERASE"/>
    <property type="match status" value="1"/>
</dbReference>
<dbReference type="Pfam" id="PF00891">
    <property type="entry name" value="Methyltransf_2"/>
    <property type="match status" value="1"/>
</dbReference>
<evidence type="ECO:0000259" key="4">
    <source>
        <dbReference type="Pfam" id="PF00891"/>
    </source>
</evidence>
<dbReference type="GO" id="GO:0032259">
    <property type="term" value="P:methylation"/>
    <property type="evidence" value="ECO:0007669"/>
    <property type="project" value="UniProtKB-KW"/>
</dbReference>
<reference evidence="5" key="2">
    <citation type="journal article" date="2014" name="Nature">
        <title>The genome of Eucalyptus grandis.</title>
        <authorList>
            <person name="Myburg A.A."/>
            <person name="Grattapaglia D."/>
            <person name="Tuskan G.A."/>
            <person name="Hellsten U."/>
            <person name="Hayes R.D."/>
            <person name="Grimwood J."/>
            <person name="Jenkins J."/>
            <person name="Lindquist E."/>
            <person name="Tice H."/>
            <person name="Bauer D."/>
            <person name="Goodstein D.M."/>
            <person name="Dubchak I."/>
            <person name="Poliakov A."/>
            <person name="Mizrachi E."/>
            <person name="Kullan A.R."/>
            <person name="Hussey S.G."/>
            <person name="Pinard D."/>
            <person name="van der Merwe K."/>
            <person name="Singh P."/>
            <person name="van Jaarsveld I."/>
            <person name="Silva-Junior O.B."/>
            <person name="Togawa R.C."/>
            <person name="Pappas M.R."/>
            <person name="Faria D.A."/>
            <person name="Sansaloni C.P."/>
            <person name="Petroli C.D."/>
            <person name="Yang X."/>
            <person name="Ranjan P."/>
            <person name="Tschaplinski T.J."/>
            <person name="Ye C.Y."/>
            <person name="Li T."/>
            <person name="Sterck L."/>
            <person name="Vanneste K."/>
            <person name="Murat F."/>
            <person name="Soler M."/>
            <person name="Clemente H.S."/>
            <person name="Saidi N."/>
            <person name="Cassan-Wang H."/>
            <person name="Dunand C."/>
            <person name="Hefer C.A."/>
            <person name="Bornberg-Bauer E."/>
            <person name="Kersting A.R."/>
            <person name="Vining K."/>
            <person name="Amarasinghe V."/>
            <person name="Ranik M."/>
            <person name="Naithani S."/>
            <person name="Elser J."/>
            <person name="Boyd A.E."/>
            <person name="Liston A."/>
            <person name="Spatafora J.W."/>
            <person name="Dharmwardhana P."/>
            <person name="Raja R."/>
            <person name="Sullivan C."/>
            <person name="Romanel E."/>
            <person name="Alves-Ferreira M."/>
            <person name="Kulheim C."/>
            <person name="Foley W."/>
            <person name="Carocha V."/>
            <person name="Paiva J."/>
            <person name="Kudrna D."/>
            <person name="Brommonschenkel S.H."/>
            <person name="Pasquali G."/>
            <person name="Byrne M."/>
            <person name="Rigault P."/>
            <person name="Tibbits J."/>
            <person name="Spokevicius A."/>
            <person name="Jones R.C."/>
            <person name="Steane D.A."/>
            <person name="Vaillancourt R.E."/>
            <person name="Potts B.M."/>
            <person name="Joubert F."/>
            <person name="Barry K."/>
            <person name="Pappas G.J."/>
            <person name="Strauss S.H."/>
            <person name="Jaiswal P."/>
            <person name="Grima-Pettenati J."/>
            <person name="Salse J."/>
            <person name="Van de Peer Y."/>
            <person name="Rokhsar D.S."/>
            <person name="Schmutz J."/>
        </authorList>
    </citation>
    <scope>NUCLEOTIDE SEQUENCE</scope>
    <source>
        <tissue evidence="5">Leaf extractions</tissue>
    </source>
</reference>
<evidence type="ECO:0000256" key="1">
    <source>
        <dbReference type="ARBA" id="ARBA00022603"/>
    </source>
</evidence>
<evidence type="ECO:0000256" key="2">
    <source>
        <dbReference type="ARBA" id="ARBA00022679"/>
    </source>
</evidence>
<dbReference type="OMA" id="THQYCEL"/>
<dbReference type="EMBL" id="MU848949">
    <property type="protein sequence ID" value="KAK2631935.1"/>
    <property type="molecule type" value="Genomic_DNA"/>
</dbReference>
<evidence type="ECO:0000313" key="6">
    <source>
        <dbReference type="EMBL" id="KCW44312.1"/>
    </source>
</evidence>
<dbReference type="InParanoid" id="A0A058ZR98"/>
<reference evidence="5" key="4">
    <citation type="submission" date="2023-07" db="EMBL/GenBank/DDBJ databases">
        <authorList>
            <person name="Myburg A.A."/>
            <person name="Grattapaglia D."/>
            <person name="Tuskan G.A."/>
            <person name="Hellsten U."/>
            <person name="Hayes R.D."/>
            <person name="Grimwood J."/>
            <person name="Jenkins J."/>
            <person name="Lindquist E."/>
            <person name="Tice H."/>
            <person name="Bauer D."/>
            <person name="Goodstein D.M."/>
            <person name="Dubchak I."/>
            <person name="Poliakov A."/>
            <person name="Mizrachi E."/>
            <person name="Kullan A.R."/>
            <person name="Hussey S.G."/>
            <person name="Pinard D."/>
            <person name="Van D.M."/>
            <person name="Singh P."/>
            <person name="Van J.I."/>
            <person name="Silva-Junior O.B."/>
            <person name="Togawa R.C."/>
            <person name="Pappas M.R."/>
            <person name="Faria D.A."/>
            <person name="Sansaloni C.P."/>
            <person name="Petroli C.D."/>
            <person name="Yang X."/>
            <person name="Ranjan P."/>
            <person name="Tschaplinski T.J."/>
            <person name="Ye C.Y."/>
            <person name="Li T."/>
            <person name="Sterck L."/>
            <person name="Vanneste K."/>
            <person name="Murat F."/>
            <person name="Soler M."/>
            <person name="Clemente H.S."/>
            <person name="Saidi N."/>
            <person name="Cassan-Wang H."/>
            <person name="Dunand C."/>
            <person name="Hefer C.A."/>
            <person name="Bornberg-Bauer E."/>
            <person name="Kersting A.R."/>
            <person name="Vining K."/>
            <person name="Amarasinghe V."/>
            <person name="Ranik M."/>
            <person name="Naithani S."/>
            <person name="Elser J."/>
            <person name="Boyd A.E."/>
            <person name="Liston A."/>
            <person name="Spatafora J.W."/>
            <person name="Dharmwardhana P."/>
            <person name="Raja R."/>
            <person name="Sullivan C."/>
            <person name="Romanel E."/>
            <person name="Alves-Ferreira M."/>
            <person name="Kulheim C."/>
            <person name="Foley W."/>
            <person name="Carocha V."/>
            <person name="Paiva J."/>
            <person name="Kudrna D."/>
            <person name="Brommonschenkel S.H."/>
            <person name="Pasquali G."/>
            <person name="Byrne M."/>
            <person name="Rigault P."/>
            <person name="Tibbits J."/>
            <person name="Spokevicius A."/>
            <person name="Jones R.C."/>
            <person name="Steane D.A."/>
            <person name="Vaillancourt R.E."/>
            <person name="Potts B.M."/>
            <person name="Joubert F."/>
            <person name="Barry K."/>
            <person name="Pappas G.J."/>
            <person name="Strauss S.H."/>
            <person name="Jaiswal P."/>
            <person name="Grima-Pettenati J."/>
            <person name="Salse J."/>
            <person name="Van D.P."/>
            <person name="Rokhsar D.S."/>
            <person name="Schmutz J."/>
        </authorList>
    </citation>
    <scope>NUCLEOTIDE SEQUENCE</scope>
    <source>
        <tissue evidence="5">Leaf extractions</tissue>
    </source>
</reference>
<dbReference type="SUPFAM" id="SSF53335">
    <property type="entry name" value="S-adenosyl-L-methionine-dependent methyltransferases"/>
    <property type="match status" value="1"/>
</dbReference>
<evidence type="ECO:0000313" key="7">
    <source>
        <dbReference type="Proteomes" id="UP000030711"/>
    </source>
</evidence>
<dbReference type="EMBL" id="KK199466">
    <property type="protein sequence ID" value="KCW44312.1"/>
    <property type="molecule type" value="Genomic_DNA"/>
</dbReference>
<dbReference type="Gramene" id="KCW44312">
    <property type="protein sequence ID" value="KCW44312"/>
    <property type="gene ID" value="EUGRSUZ_L02242"/>
</dbReference>
<dbReference type="GO" id="GO:0008171">
    <property type="term" value="F:O-methyltransferase activity"/>
    <property type="evidence" value="ECO:0007669"/>
    <property type="project" value="InterPro"/>
</dbReference>
<keyword evidence="1" id="KW-0489">Methyltransferase</keyword>
<keyword evidence="7" id="KW-1185">Reference proteome</keyword>
<keyword evidence="3" id="KW-0949">S-adenosyl-L-methionine</keyword>
<accession>A0A058ZR98</accession>
<feature type="domain" description="O-methyltransferase C-terminal" evidence="4">
    <location>
        <begin position="1"/>
        <end position="65"/>
    </location>
</feature>
<dbReference type="AlphaFoldDB" id="A0A058ZR98"/>
<evidence type="ECO:0000256" key="3">
    <source>
        <dbReference type="ARBA" id="ARBA00022691"/>
    </source>
</evidence>
<reference evidence="5" key="3">
    <citation type="submission" date="2023-04" db="EMBL/GenBank/DDBJ databases">
        <title>WGS assembly of Eucalyptus grandis.</title>
        <authorList>
            <person name="Myburg A."/>
            <person name="Grattapaglia D."/>
            <person name="Tuskan G."/>
            <person name="Hellsten U."/>
            <person name="Hayes R."/>
            <person name="Grimwood J."/>
            <person name="Jenkins J."/>
            <person name="Lindquist E."/>
            <person name="Tice H."/>
            <person name="Bauer D."/>
            <person name="Goodstein D."/>
            <person name="Dubchak I."/>
            <person name="Poliakov A."/>
            <person name="Mizrachi E."/>
            <person name="Kullan A."/>
            <person name="Hussey S."/>
            <person name="Pinard D."/>
            <person name="Van D."/>
            <person name="Singh P."/>
            <person name="Van J."/>
            <person name="Silva-Junior O."/>
            <person name="Togawa R."/>
            <person name="Pappas M."/>
            <person name="Faria D."/>
            <person name="Sansaloni C."/>
            <person name="Petroli C."/>
            <person name="Yang X."/>
            <person name="Ranjan P."/>
            <person name="Tschaplinski T."/>
            <person name="Ye C."/>
            <person name="Li T."/>
            <person name="Sterck L."/>
            <person name="Vanneste K."/>
            <person name="Murat F."/>
            <person name="Soler M."/>
            <person name="Clemente H."/>
            <person name="Saidi N."/>
            <person name="Cassan-Wang H."/>
            <person name="Dunand C."/>
            <person name="Hefer C."/>
            <person name="Bornberg-Bauer E."/>
            <person name="Kersting A."/>
            <person name="Vining K."/>
            <person name="Amarasinghe V."/>
            <person name="Ranik M."/>
            <person name="Naithani S."/>
            <person name="Elser J."/>
            <person name="Boyd A."/>
            <person name="Liston A."/>
            <person name="Spatafora J."/>
            <person name="Dharmwardhana P."/>
            <person name="Raja R."/>
            <person name="Sullivan C."/>
            <person name="Romanel E."/>
            <person name="Alves-Ferreira M."/>
            <person name="Kulheim C."/>
            <person name="Foley W."/>
            <person name="Carocha V."/>
            <person name="Paiva J."/>
            <person name="Kudrna D."/>
            <person name="Brommonschenkel S."/>
            <person name="Pasquali G."/>
            <person name="Byrne M."/>
            <person name="Rigault P."/>
            <person name="Tibbits J."/>
            <person name="Spokevicius A."/>
            <person name="Jones R."/>
            <person name="Steane D."/>
            <person name="Vaillancourt R."/>
            <person name="Potts B."/>
            <person name="Joubert F."/>
            <person name="Barry K."/>
            <person name="Pappas G."/>
            <person name="Strauss S."/>
            <person name="Jaiswal P."/>
            <person name="Grima-Pettenati J."/>
            <person name="Salse J."/>
            <person name="Van D."/>
            <person name="Rokhsar D."/>
            <person name="Schmutz J."/>
        </authorList>
    </citation>
    <scope>NUCLEOTIDE SEQUENCE</scope>
    <source>
        <tissue evidence="5">Leaf extractions</tissue>
    </source>
</reference>
<sequence length="85" mass="9581">MHDWGDEDCIKILKNCKKAIPEKNGKVIIADVTGLVLDLVMMAHCSGGKERDELKWKKILEEGGFPHFNIIKTPSLFSIIEAYPL</sequence>
<protein>
    <recommendedName>
        <fullName evidence="4">O-methyltransferase C-terminal domain-containing protein</fullName>
    </recommendedName>
</protein>